<organism evidence="1 2">
    <name type="scientific">Paucibacter sediminis</name>
    <dbReference type="NCBI Taxonomy" id="3019553"/>
    <lineage>
        <taxon>Bacteria</taxon>
        <taxon>Pseudomonadati</taxon>
        <taxon>Pseudomonadota</taxon>
        <taxon>Betaproteobacteria</taxon>
        <taxon>Burkholderiales</taxon>
        <taxon>Sphaerotilaceae</taxon>
        <taxon>Roseateles</taxon>
    </lineage>
</organism>
<dbReference type="AlphaFoldDB" id="A0AA95N7M0"/>
<reference evidence="1" key="1">
    <citation type="submission" date="2023-01" db="EMBL/GenBank/DDBJ databases">
        <title>Whole genome sequence of Paucibacter sp. S2-9 isolated from pond sediment.</title>
        <authorList>
            <person name="Jung J.Y."/>
        </authorList>
    </citation>
    <scope>NUCLEOTIDE SEQUENCE</scope>
    <source>
        <strain evidence="1">S2-9</strain>
    </source>
</reference>
<dbReference type="EMBL" id="CP116346">
    <property type="protein sequence ID" value="WIT09867.1"/>
    <property type="molecule type" value="Genomic_DNA"/>
</dbReference>
<name>A0AA95N7M0_9BURK</name>
<proteinExistence type="predicted"/>
<protein>
    <submittedName>
        <fullName evidence="1">Uncharacterized protein</fullName>
    </submittedName>
</protein>
<dbReference type="KEGG" id="pais:PFX98_13060"/>
<accession>A0AA95N7M0</accession>
<dbReference type="Proteomes" id="UP001177769">
    <property type="component" value="Chromosome"/>
</dbReference>
<evidence type="ECO:0000313" key="1">
    <source>
        <dbReference type="EMBL" id="WIT09867.1"/>
    </source>
</evidence>
<keyword evidence="2" id="KW-1185">Reference proteome</keyword>
<gene>
    <name evidence="1" type="ORF">PFX98_13060</name>
</gene>
<sequence length="113" mass="12505">MSLSAHAQVHRQFPAQALRGELTVLQPPDVLLNGQPARLAPGSRIRGTENLLQMSAALVGQKLVVHYTVDISGLLMDLWVLNEAELANKTWPRTPQEAASWQFDRAAQVWSKP</sequence>
<evidence type="ECO:0000313" key="2">
    <source>
        <dbReference type="Proteomes" id="UP001177769"/>
    </source>
</evidence>
<dbReference type="RefSeq" id="WP_285230937.1">
    <property type="nucleotide sequence ID" value="NZ_CP116346.1"/>
</dbReference>